<dbReference type="RefSeq" id="WP_208228701.1">
    <property type="nucleotide sequence ID" value="NZ_CP050854.1"/>
</dbReference>
<reference evidence="1 2" key="1">
    <citation type="submission" date="2020-03" db="EMBL/GenBank/DDBJ databases">
        <authorList>
            <person name="Bakhshi Ganjeh M."/>
        </authorList>
    </citation>
    <scope>NUCLEOTIDE SEQUENCE [LARGE SCALE GENOMIC DNA]</scope>
    <source>
        <strain evidence="2">Iran 50</strain>
    </source>
</reference>
<evidence type="ECO:0000313" key="1">
    <source>
        <dbReference type="EMBL" id="QTF10216.1"/>
    </source>
</evidence>
<proteinExistence type="predicted"/>
<dbReference type="Pfam" id="PF19924">
    <property type="entry name" value="DUF6387"/>
    <property type="match status" value="1"/>
</dbReference>
<evidence type="ECO:0000313" key="2">
    <source>
        <dbReference type="Proteomes" id="UP000671960"/>
    </source>
</evidence>
<name>A0ABX7UZK0_9GAMM</name>
<protein>
    <submittedName>
        <fullName evidence="1">Uncharacterized protein</fullName>
    </submittedName>
</protein>
<keyword evidence="2" id="KW-1185">Reference proteome</keyword>
<organism evidence="1 2">
    <name type="scientific">Brenneria izadpanahii</name>
    <dbReference type="NCBI Taxonomy" id="2722756"/>
    <lineage>
        <taxon>Bacteria</taxon>
        <taxon>Pseudomonadati</taxon>
        <taxon>Pseudomonadota</taxon>
        <taxon>Gammaproteobacteria</taxon>
        <taxon>Enterobacterales</taxon>
        <taxon>Pectobacteriaceae</taxon>
        <taxon>Brenneria</taxon>
    </lineage>
</organism>
<dbReference type="EMBL" id="CP050854">
    <property type="protein sequence ID" value="QTF10216.1"/>
    <property type="molecule type" value="Genomic_DNA"/>
</dbReference>
<dbReference type="InterPro" id="IPR045664">
    <property type="entry name" value="DUF6387"/>
</dbReference>
<accession>A0ABX7UZK0</accession>
<sequence>MKENIYTKMLTSPTTKKHKATREDVSWFNIKNYNFVRKLTIADMLDELYARLELIGFSSHEELIDFPGIKKSYIDIISGKPEIRKNTYQETSQLEDISKEENKSLCFNIENRTIEIKSPVYELTVSHIENIYQNLKLRDFHSPYIKHITDDDEPNKADTLTSLQKPYVDHVYLYVDLEGYTDAQLIDSFKNTISTLRERYKIEKKFNYTEKPLPKNKIIDIFRNQVIPIADLLIWQRINGIQIPLSQVNKLLSLEDIDTPNKYVEFDGSNFKATKLKTFDLTFNDGRLEQLSIAIQKNENLKTMTIEELIKNTK</sequence>
<gene>
    <name evidence="1" type="ORF">HC231_21510</name>
</gene>
<dbReference type="Proteomes" id="UP000671960">
    <property type="component" value="Chromosome"/>
</dbReference>